<proteinExistence type="inferred from homology"/>
<feature type="region of interest" description="Disordered" evidence="7">
    <location>
        <begin position="1"/>
        <end position="22"/>
    </location>
</feature>
<dbReference type="Proteomes" id="UP000287519">
    <property type="component" value="Unassembled WGS sequence"/>
</dbReference>
<evidence type="ECO:0000256" key="7">
    <source>
        <dbReference type="SAM" id="MobiDB-lite"/>
    </source>
</evidence>
<dbReference type="GO" id="GO:0016829">
    <property type="term" value="F:lyase activity"/>
    <property type="evidence" value="ECO:0007669"/>
    <property type="project" value="UniProtKB-KW"/>
</dbReference>
<evidence type="ECO:0000313" key="8">
    <source>
        <dbReference type="EMBL" id="GCE44671.1"/>
    </source>
</evidence>
<keyword evidence="2" id="KW-0349">Heme</keyword>
<evidence type="ECO:0000256" key="6">
    <source>
        <dbReference type="ARBA" id="ARBA00034312"/>
    </source>
</evidence>
<dbReference type="EMBL" id="BHYM01000101">
    <property type="protein sequence ID" value="GCE44671.1"/>
    <property type="molecule type" value="Genomic_DNA"/>
</dbReference>
<evidence type="ECO:0000313" key="9">
    <source>
        <dbReference type="Proteomes" id="UP000287519"/>
    </source>
</evidence>
<name>A0A402CM64_RHOWR</name>
<sequence>METAIPEHLLNERTQPSSQPPNWHPSAEAFVARYPQKVDQMVMAYFGTQYRDADEPALVQGALVALSETYAAADGPAHVDRAAYTDEAGFYTVLTIAYWDDPIRFDRWFVQARAMWLGEQNLSDEAGFFVEVVRPTTSRFETLFSSNRAEGVANLSERFTGPVAEHAYWGGARDRIPLAQIDPLDSGEPLGVSGDRYRQVVRGQHNLCLIRSGQDWSDTDGDERRMYLEEIEPILRAGMDFLRDDGQSVGCFANRYVQLVDSDGNPVDKTFGMSWWRSLADLDEWARRHPTHLSIFGKAMKYLAALGPKARLRLYHEVTVAAAEQQYFEYLGCHPETGMLRAARKPESNTGTASQR</sequence>
<comment type="caution">
    <text evidence="8">The sequence shown here is derived from an EMBL/GenBank/DDBJ whole genome shotgun (WGS) entry which is preliminary data.</text>
</comment>
<reference evidence="8 9" key="1">
    <citation type="submission" date="2018-11" db="EMBL/GenBank/DDBJ databases">
        <title>Microbial catabolism of amino acid.</title>
        <authorList>
            <person name="Hibi M."/>
            <person name="Ogawa J."/>
        </authorList>
    </citation>
    <scope>NUCLEOTIDE SEQUENCE [LARGE SCALE GENOMIC DNA]</scope>
    <source>
        <strain evidence="8 9">C31-06</strain>
    </source>
</reference>
<evidence type="ECO:0000256" key="1">
    <source>
        <dbReference type="ARBA" id="ARBA00001970"/>
    </source>
</evidence>
<evidence type="ECO:0000256" key="5">
    <source>
        <dbReference type="ARBA" id="ARBA00023239"/>
    </source>
</evidence>
<keyword evidence="5" id="KW-0456">Lyase</keyword>
<keyword evidence="9" id="KW-1185">Reference proteome</keyword>
<protein>
    <submittedName>
        <fullName evidence="8">Aldoxime dehydratase</fullName>
    </submittedName>
</protein>
<keyword evidence="3" id="KW-0479">Metal-binding</keyword>
<evidence type="ECO:0000256" key="2">
    <source>
        <dbReference type="ARBA" id="ARBA00022617"/>
    </source>
</evidence>
<dbReference type="InterPro" id="IPR025702">
    <property type="entry name" value="OXD"/>
</dbReference>
<comment type="similarity">
    <text evidence="6">Belongs to the heme-containing dehydratase family.</text>
</comment>
<evidence type="ECO:0000256" key="3">
    <source>
        <dbReference type="ARBA" id="ARBA00022723"/>
    </source>
</evidence>
<dbReference type="GO" id="GO:0046872">
    <property type="term" value="F:metal ion binding"/>
    <property type="evidence" value="ECO:0007669"/>
    <property type="project" value="UniProtKB-KW"/>
</dbReference>
<keyword evidence="4" id="KW-0408">Iron</keyword>
<dbReference type="Pfam" id="PF13816">
    <property type="entry name" value="Dehydratase_hem"/>
    <property type="match status" value="1"/>
</dbReference>
<accession>A0A402CM64</accession>
<gene>
    <name evidence="8" type="ORF">Rhow_000262</name>
</gene>
<organism evidence="8 9">
    <name type="scientific">Rhodococcus wratislaviensis</name>
    <name type="common">Tsukamurella wratislaviensis</name>
    <dbReference type="NCBI Taxonomy" id="44752"/>
    <lineage>
        <taxon>Bacteria</taxon>
        <taxon>Bacillati</taxon>
        <taxon>Actinomycetota</taxon>
        <taxon>Actinomycetes</taxon>
        <taxon>Mycobacteriales</taxon>
        <taxon>Nocardiaceae</taxon>
        <taxon>Rhodococcus</taxon>
    </lineage>
</organism>
<evidence type="ECO:0000256" key="4">
    <source>
        <dbReference type="ARBA" id="ARBA00023004"/>
    </source>
</evidence>
<dbReference type="AlphaFoldDB" id="A0A402CM64"/>
<comment type="cofactor">
    <cofactor evidence="1">
        <name>heme b</name>
        <dbReference type="ChEBI" id="CHEBI:60344"/>
    </cofactor>
</comment>
<dbReference type="OrthoDB" id="3807625at2"/>